<dbReference type="Proteomes" id="UP000756921">
    <property type="component" value="Unassembled WGS sequence"/>
</dbReference>
<reference evidence="1" key="1">
    <citation type="journal article" date="2020" name="Mol. Plant Microbe Interact.">
        <title>Genome Sequence of the Biocontrol Agent Coniothyrium minitans strain Conio (IMI 134523).</title>
        <authorList>
            <person name="Patel D."/>
            <person name="Shittu T.A."/>
            <person name="Baroncelli R."/>
            <person name="Muthumeenakshi S."/>
            <person name="Osborne T.H."/>
            <person name="Janganan T.K."/>
            <person name="Sreenivasaprasad S."/>
        </authorList>
    </citation>
    <scope>NUCLEOTIDE SEQUENCE</scope>
    <source>
        <strain evidence="1">Conio</strain>
    </source>
</reference>
<accession>A0A9P6GAT9</accession>
<keyword evidence="2" id="KW-1185">Reference proteome</keyword>
<proteinExistence type="predicted"/>
<gene>
    <name evidence="1" type="ORF">PMIN01_09913</name>
</gene>
<protein>
    <submittedName>
        <fullName evidence="1">Uncharacterized protein</fullName>
    </submittedName>
</protein>
<name>A0A9P6GAT9_9PLEO</name>
<evidence type="ECO:0000313" key="2">
    <source>
        <dbReference type="Proteomes" id="UP000756921"/>
    </source>
</evidence>
<comment type="caution">
    <text evidence="1">The sequence shown here is derived from an EMBL/GenBank/DDBJ whole genome shotgun (WGS) entry which is preliminary data.</text>
</comment>
<dbReference type="OrthoDB" id="506431at2759"/>
<organism evidence="1 2">
    <name type="scientific">Paraphaeosphaeria minitans</name>
    <dbReference type="NCBI Taxonomy" id="565426"/>
    <lineage>
        <taxon>Eukaryota</taxon>
        <taxon>Fungi</taxon>
        <taxon>Dikarya</taxon>
        <taxon>Ascomycota</taxon>
        <taxon>Pezizomycotina</taxon>
        <taxon>Dothideomycetes</taxon>
        <taxon>Pleosporomycetidae</taxon>
        <taxon>Pleosporales</taxon>
        <taxon>Massarineae</taxon>
        <taxon>Didymosphaeriaceae</taxon>
        <taxon>Paraphaeosphaeria</taxon>
    </lineage>
</organism>
<dbReference type="EMBL" id="WJXW01000011">
    <property type="protein sequence ID" value="KAF9731984.1"/>
    <property type="molecule type" value="Genomic_DNA"/>
</dbReference>
<dbReference type="AlphaFoldDB" id="A0A9P6GAT9"/>
<evidence type="ECO:0000313" key="1">
    <source>
        <dbReference type="EMBL" id="KAF9731984.1"/>
    </source>
</evidence>
<sequence>MTPPPHEHIDDFTAHEWCNQLLYERDVGAACNIQKGNCDTVYLEGQSEAGEGEGAVDRDVGVGRRWAWNRLRRGLGRVRAAESWECEDVMDTAFLTTRLI</sequence>